<organism evidence="1 2">
    <name type="scientific">Blastococcus colisei</name>
    <dbReference type="NCBI Taxonomy" id="1564162"/>
    <lineage>
        <taxon>Bacteria</taxon>
        <taxon>Bacillati</taxon>
        <taxon>Actinomycetota</taxon>
        <taxon>Actinomycetes</taxon>
        <taxon>Geodermatophilales</taxon>
        <taxon>Geodermatophilaceae</taxon>
        <taxon>Blastococcus</taxon>
    </lineage>
</organism>
<dbReference type="AlphaFoldDB" id="A0A543PHW3"/>
<reference evidence="1 2" key="1">
    <citation type="submission" date="2019-06" db="EMBL/GenBank/DDBJ databases">
        <title>Sequencing the genomes of 1000 actinobacteria strains.</title>
        <authorList>
            <person name="Klenk H.-P."/>
        </authorList>
    </citation>
    <scope>NUCLEOTIDE SEQUENCE [LARGE SCALE GENOMIC DNA]</scope>
    <source>
        <strain evidence="1 2">DSM 46837</strain>
    </source>
</reference>
<dbReference type="EMBL" id="VFQE01000001">
    <property type="protein sequence ID" value="TQN43672.1"/>
    <property type="molecule type" value="Genomic_DNA"/>
</dbReference>
<evidence type="ECO:0000313" key="1">
    <source>
        <dbReference type="EMBL" id="TQN43672.1"/>
    </source>
</evidence>
<evidence type="ECO:0000313" key="2">
    <source>
        <dbReference type="Proteomes" id="UP000319865"/>
    </source>
</evidence>
<proteinExistence type="predicted"/>
<dbReference type="RefSeq" id="WP_142026135.1">
    <property type="nucleotide sequence ID" value="NZ_VFQE01000001.1"/>
</dbReference>
<sequence>MSDHQSHEEVAACLSPEGPTLVVALWLRAVFELARWDRAAAQCTPELRLAVAQAFVHRGLESGILPQGCSSDVADALAAGDTAQAQWPLFERSVLAHLAGYDVGRTGRFSVGSRPRVLDARHELVVVVPSAALTGPETHISGVGPAKELNSASASALPCWPLAVRRAPLLSPGWLVAGWRGRQLPQPGWPPVL</sequence>
<dbReference type="Proteomes" id="UP000319865">
    <property type="component" value="Unassembled WGS sequence"/>
</dbReference>
<accession>A0A543PHW3</accession>
<dbReference type="OrthoDB" id="5195871at2"/>
<keyword evidence="2" id="KW-1185">Reference proteome</keyword>
<gene>
    <name evidence="1" type="ORF">FHU33_3132</name>
</gene>
<protein>
    <submittedName>
        <fullName evidence="1">Uncharacterized protein</fullName>
    </submittedName>
</protein>
<comment type="caution">
    <text evidence="1">The sequence shown here is derived from an EMBL/GenBank/DDBJ whole genome shotgun (WGS) entry which is preliminary data.</text>
</comment>
<name>A0A543PHW3_9ACTN</name>